<dbReference type="SUPFAM" id="SSF81811">
    <property type="entry name" value="Helical domain of Sec23/24"/>
    <property type="match status" value="1"/>
</dbReference>
<keyword evidence="6" id="KW-0963">Cytoplasm</keyword>
<dbReference type="InterPro" id="IPR007123">
    <property type="entry name" value="Gelsolin-like_dom"/>
</dbReference>
<evidence type="ECO:0000256" key="12">
    <source>
        <dbReference type="SAM" id="MobiDB-lite"/>
    </source>
</evidence>
<evidence type="ECO:0000313" key="18">
    <source>
        <dbReference type="EMBL" id="CAE4587036.1"/>
    </source>
</evidence>
<dbReference type="Pfam" id="PF04811">
    <property type="entry name" value="Sec23_trunk"/>
    <property type="match status" value="1"/>
</dbReference>
<keyword evidence="5" id="KW-0813">Transport</keyword>
<feature type="domain" description="Sec23/Sec24 beta-sandwich" evidence="17">
    <location>
        <begin position="526"/>
        <end position="607"/>
    </location>
</feature>
<dbReference type="Gene3D" id="2.60.40.1670">
    <property type="entry name" value="beta-sandwich domain of Sec23/24"/>
    <property type="match status" value="1"/>
</dbReference>
<dbReference type="Gene3D" id="1.20.120.730">
    <property type="entry name" value="Sec23/Sec24 helical domain"/>
    <property type="match status" value="1"/>
</dbReference>
<evidence type="ECO:0000256" key="4">
    <source>
        <dbReference type="ARBA" id="ARBA00008334"/>
    </source>
</evidence>
<keyword evidence="10" id="KW-0333">Golgi apparatus</keyword>
<evidence type="ECO:0000259" key="13">
    <source>
        <dbReference type="Pfam" id="PF00626"/>
    </source>
</evidence>
<dbReference type="GO" id="GO:0090110">
    <property type="term" value="P:COPII-coated vesicle cargo loading"/>
    <property type="evidence" value="ECO:0007669"/>
    <property type="project" value="TreeGrafter"/>
</dbReference>
<feature type="compositionally biased region" description="Low complexity" evidence="12">
    <location>
        <begin position="10"/>
        <end position="43"/>
    </location>
</feature>
<feature type="domain" description="Zinc finger Sec23/Sec24-type" evidence="14">
    <location>
        <begin position="207"/>
        <end position="245"/>
    </location>
</feature>
<feature type="domain" description="Sec23/Sec24 trunk" evidence="15">
    <location>
        <begin position="282"/>
        <end position="520"/>
    </location>
</feature>
<dbReference type="GO" id="GO:0008270">
    <property type="term" value="F:zinc ion binding"/>
    <property type="evidence" value="ECO:0007669"/>
    <property type="project" value="InterPro"/>
</dbReference>
<keyword evidence="7" id="KW-0256">Endoplasmic reticulum</keyword>
<reference evidence="18" key="1">
    <citation type="submission" date="2021-01" db="EMBL/GenBank/DDBJ databases">
        <authorList>
            <person name="Corre E."/>
            <person name="Pelletier E."/>
            <person name="Niang G."/>
            <person name="Scheremetjew M."/>
            <person name="Finn R."/>
            <person name="Kale V."/>
            <person name="Holt S."/>
            <person name="Cochrane G."/>
            <person name="Meng A."/>
            <person name="Brown T."/>
            <person name="Cohen L."/>
        </authorList>
    </citation>
    <scope>NUCLEOTIDE SEQUENCE</scope>
    <source>
        <strain evidence="18">CCMP3105</strain>
    </source>
</reference>
<feature type="compositionally biased region" description="Gly residues" evidence="12">
    <location>
        <begin position="47"/>
        <end position="58"/>
    </location>
</feature>
<dbReference type="InterPro" id="IPR006900">
    <property type="entry name" value="Sec23/24_helical_dom"/>
</dbReference>
<feature type="region of interest" description="Disordered" evidence="12">
    <location>
        <begin position="1"/>
        <end position="145"/>
    </location>
</feature>
<sequence length="884" mass="94709">MATPLNNPFGAGAAAAGGSTPIRSSPFGAPGASAAAAPLSAGPPLGPFGGAPGGGVGGPSLPPPPTAGEVRARQDAVPPPPAAASPFPGSTGMEPPPSAFSGGATPGGRPPTAFYPTADPAMAGGPPAPAQPQPPGQDAHSAAVQSEIEQFNSPPHFVRGSVARPPSSASGKQRLSIPLGIVIQPLAPLPPDMEDVRAVNHAAVGTIVRCKSCRTYINPFVHWESNGRRWSCNICGFSQMTQDSYFASLDQAGKRMDRFERPELCRGAVEYIAPAEYMVRPPQPPVFMFVIDVSYTAVVTGMLDTVVSAIKDVIQKGAIPGGQRAQVGILTFDTSLHFYNLSSNLSQPQMLVVSDLEDLFLPLPEGILAPLGDSESAITSLLESLPAVFQETRINESCMGSAVKGAYLAMKHIGGKMVVCGACIPSVGEFALKSTRDNPRLLGTEREVELLRPTGTGFKDLATEMTKVQISVEVFMAPQQYVDLASIAPLAKLTGGDIHYYPQFHIQHSGVKLTSELTHMLTRYQGWEAVMRIRVSRGWKITKFFGHLSIRGSDLLVVPCCHADQTFAIAVDMEENTTPDPVLHVQSALLYTNSDGERRIRVNTWAALTTQHHQEVISSVDVQAAVAMLTHQALDTSLTSNLPDARNRLQTQCQQIIQSSQTCPNAEVAQFLPLYILGMLKSPAFRATNDIPADLRAYVWSRLETLSVPQMAAYYNPRMMGLHNLAEGCGVPDGMGRVTLPDMLNLTSESMTQDGVYLLEDGDTMYVWIGRAVDTAFVQAVFGASSFDQLDGNAAAGVIGTRGDPLSSKIGHIIRQVRLERPLPYMTLSVIRTGDPIEGRFFASLIEDRTTGLQSTYAEFLTRMGYRPQQQQPGMPQAPPMAMR</sequence>
<dbReference type="InterPro" id="IPR006895">
    <property type="entry name" value="Znf_Sec23_Sec24"/>
</dbReference>
<dbReference type="InterPro" id="IPR036174">
    <property type="entry name" value="Znf_Sec23_Sec24_sf"/>
</dbReference>
<feature type="domain" description="Gelsolin-like" evidence="13">
    <location>
        <begin position="738"/>
        <end position="791"/>
    </location>
</feature>
<dbReference type="SUPFAM" id="SSF82754">
    <property type="entry name" value="C-terminal, gelsolin-like domain of Sec23/24"/>
    <property type="match status" value="1"/>
</dbReference>
<dbReference type="GO" id="GO:0030127">
    <property type="term" value="C:COPII vesicle coat"/>
    <property type="evidence" value="ECO:0007669"/>
    <property type="project" value="InterPro"/>
</dbReference>
<dbReference type="Pfam" id="PF00626">
    <property type="entry name" value="Gelsolin"/>
    <property type="match status" value="1"/>
</dbReference>
<dbReference type="GO" id="GO:0070971">
    <property type="term" value="C:endoplasmic reticulum exit site"/>
    <property type="evidence" value="ECO:0007669"/>
    <property type="project" value="TreeGrafter"/>
</dbReference>
<comment type="subcellular location">
    <subcellularLocation>
        <location evidence="2">Cytoplasm</location>
    </subcellularLocation>
    <subcellularLocation>
        <location evidence="3">Endoplasmic reticulum membrane</location>
    </subcellularLocation>
    <subcellularLocation>
        <location evidence="1">Golgi apparatus membrane</location>
    </subcellularLocation>
</comment>
<evidence type="ECO:0000256" key="9">
    <source>
        <dbReference type="ARBA" id="ARBA00022927"/>
    </source>
</evidence>
<gene>
    <name evidence="18" type="ORF">AMON00008_LOCUS22226</name>
</gene>
<dbReference type="SUPFAM" id="SSF53300">
    <property type="entry name" value="vWA-like"/>
    <property type="match status" value="1"/>
</dbReference>
<evidence type="ECO:0000256" key="8">
    <source>
        <dbReference type="ARBA" id="ARBA00022892"/>
    </source>
</evidence>
<keyword evidence="11" id="KW-0472">Membrane</keyword>
<dbReference type="Pfam" id="PF08033">
    <property type="entry name" value="Sec23_BS"/>
    <property type="match status" value="1"/>
</dbReference>
<evidence type="ECO:0000256" key="6">
    <source>
        <dbReference type="ARBA" id="ARBA00022490"/>
    </source>
</evidence>
<dbReference type="AlphaFoldDB" id="A0A7S4QMV4"/>
<proteinExistence type="inferred from homology"/>
<dbReference type="Pfam" id="PF04810">
    <property type="entry name" value="zf-Sec23_Sec24"/>
    <property type="match status" value="1"/>
</dbReference>
<keyword evidence="8" id="KW-0931">ER-Golgi transport</keyword>
<comment type="similarity">
    <text evidence="4">Belongs to the SEC23/SEC24 family. SEC24 subfamily.</text>
</comment>
<dbReference type="GO" id="GO:0000149">
    <property type="term" value="F:SNARE binding"/>
    <property type="evidence" value="ECO:0007669"/>
    <property type="project" value="TreeGrafter"/>
</dbReference>
<evidence type="ECO:0000259" key="15">
    <source>
        <dbReference type="Pfam" id="PF04811"/>
    </source>
</evidence>
<evidence type="ECO:0000256" key="7">
    <source>
        <dbReference type="ARBA" id="ARBA00022824"/>
    </source>
</evidence>
<evidence type="ECO:0000256" key="2">
    <source>
        <dbReference type="ARBA" id="ARBA00004496"/>
    </source>
</evidence>
<dbReference type="InterPro" id="IPR036180">
    <property type="entry name" value="Gelsolin-like_dom_sf"/>
</dbReference>
<evidence type="ECO:0000256" key="3">
    <source>
        <dbReference type="ARBA" id="ARBA00004586"/>
    </source>
</evidence>
<dbReference type="Pfam" id="PF04815">
    <property type="entry name" value="Sec23_helical"/>
    <property type="match status" value="1"/>
</dbReference>
<evidence type="ECO:0000259" key="17">
    <source>
        <dbReference type="Pfam" id="PF08033"/>
    </source>
</evidence>
<name>A0A7S4QMV4_9DINO</name>
<protein>
    <submittedName>
        <fullName evidence="18">Uncharacterized protein</fullName>
    </submittedName>
</protein>
<dbReference type="InterPro" id="IPR036175">
    <property type="entry name" value="Sec23/24_helical_dom_sf"/>
</dbReference>
<dbReference type="InterPro" id="IPR012990">
    <property type="entry name" value="Beta-sandwich_Sec23_24"/>
</dbReference>
<evidence type="ECO:0000259" key="14">
    <source>
        <dbReference type="Pfam" id="PF04810"/>
    </source>
</evidence>
<accession>A0A7S4QMV4</accession>
<dbReference type="InterPro" id="IPR036465">
    <property type="entry name" value="vWFA_dom_sf"/>
</dbReference>
<dbReference type="Gene3D" id="2.30.30.380">
    <property type="entry name" value="Zn-finger domain of Sec23/24"/>
    <property type="match status" value="1"/>
</dbReference>
<evidence type="ECO:0000256" key="1">
    <source>
        <dbReference type="ARBA" id="ARBA00004394"/>
    </source>
</evidence>
<dbReference type="InterPro" id="IPR050550">
    <property type="entry name" value="SEC23_SEC24_subfamily"/>
</dbReference>
<dbReference type="Gene3D" id="3.40.50.410">
    <property type="entry name" value="von Willebrand factor, type A domain"/>
    <property type="match status" value="1"/>
</dbReference>
<dbReference type="PANTHER" id="PTHR13803">
    <property type="entry name" value="SEC24-RELATED PROTEIN"/>
    <property type="match status" value="1"/>
</dbReference>
<dbReference type="SUPFAM" id="SSF82919">
    <property type="entry name" value="Zn-finger domain of Sec23/24"/>
    <property type="match status" value="1"/>
</dbReference>
<feature type="compositionally biased region" description="Pro residues" evidence="12">
    <location>
        <begin position="126"/>
        <end position="135"/>
    </location>
</feature>
<evidence type="ECO:0000256" key="5">
    <source>
        <dbReference type="ARBA" id="ARBA00022448"/>
    </source>
</evidence>
<evidence type="ECO:0000256" key="11">
    <source>
        <dbReference type="ARBA" id="ARBA00023136"/>
    </source>
</evidence>
<dbReference type="EMBL" id="HBNR01032412">
    <property type="protein sequence ID" value="CAE4587036.1"/>
    <property type="molecule type" value="Transcribed_RNA"/>
</dbReference>
<dbReference type="Gene3D" id="3.40.20.10">
    <property type="entry name" value="Severin"/>
    <property type="match status" value="1"/>
</dbReference>
<organism evidence="18">
    <name type="scientific">Alexandrium monilatum</name>
    <dbReference type="NCBI Taxonomy" id="311494"/>
    <lineage>
        <taxon>Eukaryota</taxon>
        <taxon>Sar</taxon>
        <taxon>Alveolata</taxon>
        <taxon>Dinophyceae</taxon>
        <taxon>Gonyaulacales</taxon>
        <taxon>Pyrocystaceae</taxon>
        <taxon>Alexandrium</taxon>
    </lineage>
</organism>
<keyword evidence="9" id="KW-0653">Protein transport</keyword>
<dbReference type="PANTHER" id="PTHR13803:SF39">
    <property type="entry name" value="SECRETORY 24AB, ISOFORM A"/>
    <property type="match status" value="1"/>
</dbReference>
<dbReference type="InterPro" id="IPR006896">
    <property type="entry name" value="Sec23/24_trunk_dom"/>
</dbReference>
<evidence type="ECO:0000259" key="16">
    <source>
        <dbReference type="Pfam" id="PF04815"/>
    </source>
</evidence>
<dbReference type="GO" id="GO:0000139">
    <property type="term" value="C:Golgi membrane"/>
    <property type="evidence" value="ECO:0007669"/>
    <property type="project" value="UniProtKB-SubCell"/>
</dbReference>
<dbReference type="SUPFAM" id="SSF81995">
    <property type="entry name" value="beta-sandwich domain of Sec23/24"/>
    <property type="match status" value="1"/>
</dbReference>
<feature type="domain" description="Sec23/Sec24 helical" evidence="16">
    <location>
        <begin position="621"/>
        <end position="711"/>
    </location>
</feature>
<dbReference type="GO" id="GO:0006886">
    <property type="term" value="P:intracellular protein transport"/>
    <property type="evidence" value="ECO:0007669"/>
    <property type="project" value="InterPro"/>
</dbReference>
<dbReference type="GO" id="GO:0005789">
    <property type="term" value="C:endoplasmic reticulum membrane"/>
    <property type="evidence" value="ECO:0007669"/>
    <property type="project" value="UniProtKB-SubCell"/>
</dbReference>
<dbReference type="InterPro" id="IPR029006">
    <property type="entry name" value="ADF-H/Gelsolin-like_dom_sf"/>
</dbReference>
<evidence type="ECO:0000256" key="10">
    <source>
        <dbReference type="ARBA" id="ARBA00023034"/>
    </source>
</evidence>